<name>A0A8G2BE64_9PROT</name>
<reference evidence="2 3" key="1">
    <citation type="submission" date="2016-10" db="EMBL/GenBank/DDBJ databases">
        <authorList>
            <person name="Varghese N."/>
            <person name="Submissions S."/>
        </authorList>
    </citation>
    <scope>NUCLEOTIDE SEQUENCE [LARGE SCALE GENOMIC DNA]</scope>
    <source>
        <strain evidence="2 3">DSM 18839</strain>
    </source>
</reference>
<sequence length="152" mass="16181">MTSPIHTNPIHTIDQAKARARALRAERAAAGRTISHSAALEQVARDQGFASWNVLSARLSNAPEVALQVGDRVAGRYLGQPFEASVLAVRTLGHGQGFDITLEFDTPVDVVTFDSFSAFRSRVTATISPGGTSFARTGNGVPQLVVARIEPI</sequence>
<evidence type="ECO:0000259" key="1">
    <source>
        <dbReference type="Pfam" id="PF20066"/>
    </source>
</evidence>
<feature type="domain" description="Glyoxalase-related protein" evidence="1">
    <location>
        <begin position="7"/>
        <end position="147"/>
    </location>
</feature>
<organism evidence="2 3">
    <name type="scientific">Thalassobaculum litoreum DSM 18839</name>
    <dbReference type="NCBI Taxonomy" id="1123362"/>
    <lineage>
        <taxon>Bacteria</taxon>
        <taxon>Pseudomonadati</taxon>
        <taxon>Pseudomonadota</taxon>
        <taxon>Alphaproteobacteria</taxon>
        <taxon>Rhodospirillales</taxon>
        <taxon>Thalassobaculaceae</taxon>
        <taxon>Thalassobaculum</taxon>
    </lineage>
</organism>
<keyword evidence="3" id="KW-1185">Reference proteome</keyword>
<gene>
    <name evidence="2" type="ORF">SAMN05660686_00379</name>
</gene>
<dbReference type="AlphaFoldDB" id="A0A8G2BE64"/>
<accession>A0A8G2BE64</accession>
<proteinExistence type="predicted"/>
<dbReference type="InterPro" id="IPR045517">
    <property type="entry name" value="Glyoxalase_8"/>
</dbReference>
<dbReference type="Pfam" id="PF20066">
    <property type="entry name" value="Glyoxalase_8"/>
    <property type="match status" value="1"/>
</dbReference>
<dbReference type="EMBL" id="FNBW01000001">
    <property type="protein sequence ID" value="SDF13104.1"/>
    <property type="molecule type" value="Genomic_DNA"/>
</dbReference>
<dbReference type="RefSeq" id="WP_051244803.1">
    <property type="nucleotide sequence ID" value="NZ_FNBW01000001.1"/>
</dbReference>
<dbReference type="OrthoDB" id="7350221at2"/>
<comment type="caution">
    <text evidence="2">The sequence shown here is derived from an EMBL/GenBank/DDBJ whole genome shotgun (WGS) entry which is preliminary data.</text>
</comment>
<evidence type="ECO:0000313" key="2">
    <source>
        <dbReference type="EMBL" id="SDF13104.1"/>
    </source>
</evidence>
<evidence type="ECO:0000313" key="3">
    <source>
        <dbReference type="Proteomes" id="UP000198615"/>
    </source>
</evidence>
<protein>
    <recommendedName>
        <fullName evidence="1">Glyoxalase-related protein domain-containing protein</fullName>
    </recommendedName>
</protein>
<dbReference type="Proteomes" id="UP000198615">
    <property type="component" value="Unassembled WGS sequence"/>
</dbReference>